<comment type="cofactor">
    <cofactor evidence="1">
        <name>heme</name>
        <dbReference type="ChEBI" id="CHEBI:30413"/>
    </cofactor>
</comment>
<evidence type="ECO:0000256" key="4">
    <source>
        <dbReference type="ARBA" id="ARBA00022723"/>
    </source>
</evidence>
<accession>A0ABR1HCA1</accession>
<reference evidence="10 11" key="1">
    <citation type="journal article" date="2025" name="Microbiol. Resour. Announc.">
        <title>Draft genome sequences for Neonectria magnoliae and Neonectria punicea, canker pathogens of Liriodendron tulipifera and Acer saccharum in West Virginia.</title>
        <authorList>
            <person name="Petronek H.M."/>
            <person name="Kasson M.T."/>
            <person name="Metheny A.M."/>
            <person name="Stauder C.M."/>
            <person name="Lovett B."/>
            <person name="Lynch S.C."/>
            <person name="Garnas J.R."/>
            <person name="Kasson L.R."/>
            <person name="Stajich J.E."/>
        </authorList>
    </citation>
    <scope>NUCLEOTIDE SEQUENCE [LARGE SCALE GENOMIC DNA]</scope>
    <source>
        <strain evidence="10 11">NRRL 64653</strain>
    </source>
</reference>
<protein>
    <submittedName>
        <fullName evidence="10">Uncharacterized protein</fullName>
    </submittedName>
</protein>
<evidence type="ECO:0000256" key="3">
    <source>
        <dbReference type="ARBA" id="ARBA00022617"/>
    </source>
</evidence>
<proteinExistence type="inferred from homology"/>
<sequence>MDNSSDPQSSGLFNTTPGYHLDGSKKVAYSVTFAILTVFAAIWSIRWLKPSRFQLVNGKRLGELTNVRAKKEFMFGARQLIAKGLELAPGQPFRIMGDVGEIFILPPKYAYEIRNHDQLSFTKAAFKWFYAHLPGFEGFREGTTESHIMKLVARHQLTHQLTLVTEPVSDECSLVLRDIYTDNEEWHEIVAKEANLQLMARITSRVFLGIEMCRNPQWLRITTTYAVVAFRAVEELRLWPSWLRPLVQWFLPHCTAARGLVRDARSLIHPLLEKRRIEKAESAQRGEKVEYNDAIEWLEQTAQDKKVYYDPACAQLSLSVAAIHSTTDFFTQVMFDIANSPDLVEPLRKEVISVLGESGWSKHSLYKLKLMDSVLKESQRLKPISIASMRRMTTADVKLSDGTVLPKNKLTLVSAHKHWDPESYENPDQFDGHRFYKMRQVPGKENKAQLVSVSPDHMGFGYGLHACPGRFFASEEIKLVLCHILLKYDVKLVEGSSVEPRKFGLNINASPTAKVAVRRRKEEITI</sequence>
<dbReference type="InterPro" id="IPR001128">
    <property type="entry name" value="Cyt_P450"/>
</dbReference>
<keyword evidence="5 8" id="KW-0560">Oxidoreductase</keyword>
<dbReference type="Proteomes" id="UP001498476">
    <property type="component" value="Unassembled WGS sequence"/>
</dbReference>
<dbReference type="EMBL" id="JAZAVJ010000044">
    <property type="protein sequence ID" value="KAK7418725.1"/>
    <property type="molecule type" value="Genomic_DNA"/>
</dbReference>
<name>A0ABR1HCA1_9HYPO</name>
<organism evidence="10 11">
    <name type="scientific">Neonectria punicea</name>
    <dbReference type="NCBI Taxonomy" id="979145"/>
    <lineage>
        <taxon>Eukaryota</taxon>
        <taxon>Fungi</taxon>
        <taxon>Dikarya</taxon>
        <taxon>Ascomycota</taxon>
        <taxon>Pezizomycotina</taxon>
        <taxon>Sordariomycetes</taxon>
        <taxon>Hypocreomycetidae</taxon>
        <taxon>Hypocreales</taxon>
        <taxon>Nectriaceae</taxon>
        <taxon>Neonectria</taxon>
    </lineage>
</organism>
<dbReference type="PANTHER" id="PTHR46206">
    <property type="entry name" value="CYTOCHROME P450"/>
    <property type="match status" value="1"/>
</dbReference>
<evidence type="ECO:0000256" key="1">
    <source>
        <dbReference type="ARBA" id="ARBA00001971"/>
    </source>
</evidence>
<evidence type="ECO:0000256" key="7">
    <source>
        <dbReference type="ARBA" id="ARBA00023033"/>
    </source>
</evidence>
<dbReference type="PRINTS" id="PR00465">
    <property type="entry name" value="EP450IV"/>
</dbReference>
<evidence type="ECO:0000256" key="9">
    <source>
        <dbReference type="SAM" id="Phobius"/>
    </source>
</evidence>
<keyword evidence="7 8" id="KW-0503">Monooxygenase</keyword>
<keyword evidence="9" id="KW-0812">Transmembrane</keyword>
<evidence type="ECO:0000256" key="5">
    <source>
        <dbReference type="ARBA" id="ARBA00023002"/>
    </source>
</evidence>
<dbReference type="InterPro" id="IPR036396">
    <property type="entry name" value="Cyt_P450_sf"/>
</dbReference>
<comment type="caution">
    <text evidence="10">The sequence shown here is derived from an EMBL/GenBank/DDBJ whole genome shotgun (WGS) entry which is preliminary data.</text>
</comment>
<dbReference type="PROSITE" id="PS00086">
    <property type="entry name" value="CYTOCHROME_P450"/>
    <property type="match status" value="1"/>
</dbReference>
<gene>
    <name evidence="10" type="ORF">QQX98_003743</name>
</gene>
<dbReference type="InterPro" id="IPR017972">
    <property type="entry name" value="Cyt_P450_CS"/>
</dbReference>
<keyword evidence="6 8" id="KW-0408">Iron</keyword>
<dbReference type="PANTHER" id="PTHR46206:SF2">
    <property type="entry name" value="CYTOCHROME P450 MONOOXYGENASE AUSG-RELATED"/>
    <property type="match status" value="1"/>
</dbReference>
<keyword evidence="9" id="KW-1133">Transmembrane helix</keyword>
<keyword evidence="11" id="KW-1185">Reference proteome</keyword>
<feature type="transmembrane region" description="Helical" evidence="9">
    <location>
        <begin position="27"/>
        <end position="45"/>
    </location>
</feature>
<dbReference type="Gene3D" id="1.10.630.10">
    <property type="entry name" value="Cytochrome P450"/>
    <property type="match status" value="1"/>
</dbReference>
<comment type="similarity">
    <text evidence="2 8">Belongs to the cytochrome P450 family.</text>
</comment>
<keyword evidence="9" id="KW-0472">Membrane</keyword>
<dbReference type="Pfam" id="PF00067">
    <property type="entry name" value="p450"/>
    <property type="match status" value="1"/>
</dbReference>
<evidence type="ECO:0000256" key="6">
    <source>
        <dbReference type="ARBA" id="ARBA00023004"/>
    </source>
</evidence>
<evidence type="ECO:0000313" key="11">
    <source>
        <dbReference type="Proteomes" id="UP001498476"/>
    </source>
</evidence>
<keyword evidence="4 8" id="KW-0479">Metal-binding</keyword>
<dbReference type="InterPro" id="IPR002403">
    <property type="entry name" value="Cyt_P450_E_grp-IV"/>
</dbReference>
<evidence type="ECO:0000256" key="2">
    <source>
        <dbReference type="ARBA" id="ARBA00010617"/>
    </source>
</evidence>
<evidence type="ECO:0000256" key="8">
    <source>
        <dbReference type="RuleBase" id="RU000461"/>
    </source>
</evidence>
<evidence type="ECO:0000313" key="10">
    <source>
        <dbReference type="EMBL" id="KAK7418725.1"/>
    </source>
</evidence>
<keyword evidence="3 8" id="KW-0349">Heme</keyword>
<dbReference type="CDD" id="cd11041">
    <property type="entry name" value="CYP503A1-like"/>
    <property type="match status" value="1"/>
</dbReference>
<dbReference type="SUPFAM" id="SSF48264">
    <property type="entry name" value="Cytochrome P450"/>
    <property type="match status" value="1"/>
</dbReference>